<reference evidence="2" key="1">
    <citation type="submission" date="2020-02" db="EMBL/GenBank/DDBJ databases">
        <authorList>
            <person name="Meier V. D."/>
        </authorList>
    </citation>
    <scope>NUCLEOTIDE SEQUENCE</scope>
    <source>
        <strain evidence="2">AVDCRST_MAG85</strain>
    </source>
</reference>
<sequence>GGRRRRLRPGGGARDARPSARSSLGSRSRDHPDAVRGGHDPGADRRGRGRLADAGLAADPPGHRAHARRSPRAPPQL</sequence>
<evidence type="ECO:0000313" key="2">
    <source>
        <dbReference type="EMBL" id="CAA9494722.1"/>
    </source>
</evidence>
<dbReference type="EMBL" id="CADCVT010000154">
    <property type="protein sequence ID" value="CAA9494722.1"/>
    <property type="molecule type" value="Genomic_DNA"/>
</dbReference>
<organism evidence="2">
    <name type="scientific">uncultured Solirubrobacteraceae bacterium</name>
    <dbReference type="NCBI Taxonomy" id="1162706"/>
    <lineage>
        <taxon>Bacteria</taxon>
        <taxon>Bacillati</taxon>
        <taxon>Actinomycetota</taxon>
        <taxon>Thermoleophilia</taxon>
        <taxon>Solirubrobacterales</taxon>
        <taxon>Solirubrobacteraceae</taxon>
        <taxon>environmental samples</taxon>
    </lineage>
</organism>
<protein>
    <submittedName>
        <fullName evidence="2">Uncharacterized protein</fullName>
    </submittedName>
</protein>
<evidence type="ECO:0000256" key="1">
    <source>
        <dbReference type="SAM" id="MobiDB-lite"/>
    </source>
</evidence>
<accession>A0A6J4SCL9</accession>
<feature type="non-terminal residue" evidence="2">
    <location>
        <position position="1"/>
    </location>
</feature>
<gene>
    <name evidence="2" type="ORF">AVDCRST_MAG85-1407</name>
</gene>
<dbReference type="AlphaFoldDB" id="A0A6J4SCL9"/>
<feature type="compositionally biased region" description="Basic and acidic residues" evidence="1">
    <location>
        <begin position="27"/>
        <end position="46"/>
    </location>
</feature>
<name>A0A6J4SCL9_9ACTN</name>
<proteinExistence type="predicted"/>
<feature type="region of interest" description="Disordered" evidence="1">
    <location>
        <begin position="1"/>
        <end position="77"/>
    </location>
</feature>
<feature type="non-terminal residue" evidence="2">
    <location>
        <position position="77"/>
    </location>
</feature>